<dbReference type="GO" id="GO:0009117">
    <property type="term" value="P:nucleotide metabolic process"/>
    <property type="evidence" value="ECO:0007669"/>
    <property type="project" value="InterPro"/>
</dbReference>
<comment type="caution">
    <text evidence="1">The sequence shown here is derived from an EMBL/GenBank/DDBJ whole genome shotgun (WGS) entry which is preliminary data.</text>
</comment>
<dbReference type="EMBL" id="JADWDJ010000019">
    <property type="protein sequence ID" value="KAG5266076.1"/>
    <property type="molecule type" value="Genomic_DNA"/>
</dbReference>
<organism evidence="1 2">
    <name type="scientific">Alosa alosa</name>
    <name type="common">allis shad</name>
    <dbReference type="NCBI Taxonomy" id="278164"/>
    <lineage>
        <taxon>Eukaryota</taxon>
        <taxon>Metazoa</taxon>
        <taxon>Chordata</taxon>
        <taxon>Craniata</taxon>
        <taxon>Vertebrata</taxon>
        <taxon>Euteleostomi</taxon>
        <taxon>Actinopterygii</taxon>
        <taxon>Neopterygii</taxon>
        <taxon>Teleostei</taxon>
        <taxon>Clupei</taxon>
        <taxon>Clupeiformes</taxon>
        <taxon>Clupeoidei</taxon>
        <taxon>Clupeidae</taxon>
        <taxon>Alosa</taxon>
    </lineage>
</organism>
<evidence type="ECO:0000313" key="2">
    <source>
        <dbReference type="Proteomes" id="UP000823561"/>
    </source>
</evidence>
<protein>
    <recommendedName>
        <fullName evidence="3">Cytosolic 5'-nucleotidase 1A</fullName>
    </recommendedName>
</protein>
<dbReference type="PANTHER" id="PTHR31367">
    <property type="entry name" value="CYTOSOLIC 5'-NUCLEOTIDASE 1 FAMILY MEMBER"/>
    <property type="match status" value="1"/>
</dbReference>
<evidence type="ECO:0008006" key="3">
    <source>
        <dbReference type="Google" id="ProtNLM"/>
    </source>
</evidence>
<sequence length="290" mass="32678">MATQEKSLNDAITIAVSSQTLFNMKKKSQPLLPGVAFPFVKALMNVNSRLRELYPDSKELFDIVLMTNNQDSQDEHLINSISHYGLTIEKPCMIGSDSIVGHLKFYKTDLYLSEDSEKVKEAIEEGIAAATMSACENESELDNELRVAFDGDGVLFSDESEIIFQTKGKEAFIENERALVNRPLEQGPLKGFLQALVKLQQKFHARKEKCPIRTYLVTSRDNEGGKARVLTTFRSWNLKVDEEVYLTGTPKGPPLQKIRPHIFFDDKMSYIIEAQKWGTIAAHVPYGIGQ</sequence>
<gene>
    <name evidence="1" type="ORF">AALO_G00249520</name>
</gene>
<dbReference type="InterPro" id="IPR010394">
    <property type="entry name" value="5-nucleotidase"/>
</dbReference>
<dbReference type="GO" id="GO:0000166">
    <property type="term" value="F:nucleotide binding"/>
    <property type="evidence" value="ECO:0007669"/>
    <property type="project" value="InterPro"/>
</dbReference>
<reference evidence="1" key="1">
    <citation type="submission" date="2020-10" db="EMBL/GenBank/DDBJ databases">
        <title>Chromosome-scale genome assembly of the Allis shad, Alosa alosa.</title>
        <authorList>
            <person name="Margot Z."/>
            <person name="Christophe K."/>
            <person name="Cabau C."/>
            <person name="Louis A."/>
            <person name="Berthelot C."/>
            <person name="Parey E."/>
            <person name="Roest Crollius H."/>
            <person name="Montfort J."/>
            <person name="Robinson-Rechavi M."/>
            <person name="Bucao C."/>
            <person name="Bouchez O."/>
            <person name="Gislard M."/>
            <person name="Lluch J."/>
            <person name="Milhes M."/>
            <person name="Lampietro C."/>
            <person name="Lopez Roques C."/>
            <person name="Donnadieu C."/>
            <person name="Braasch I."/>
            <person name="Desvignes T."/>
            <person name="Postlethwait J."/>
            <person name="Bobe J."/>
            <person name="Guiguen Y."/>
        </authorList>
    </citation>
    <scope>NUCLEOTIDE SEQUENCE</scope>
    <source>
        <strain evidence="1">M-15738</strain>
        <tissue evidence="1">Blood</tissue>
    </source>
</reference>
<dbReference type="GO" id="GO:0005829">
    <property type="term" value="C:cytosol"/>
    <property type="evidence" value="ECO:0007669"/>
    <property type="project" value="TreeGrafter"/>
</dbReference>
<evidence type="ECO:0000313" key="1">
    <source>
        <dbReference type="EMBL" id="KAG5266076.1"/>
    </source>
</evidence>
<dbReference type="GO" id="GO:0046085">
    <property type="term" value="P:adenosine metabolic process"/>
    <property type="evidence" value="ECO:0007669"/>
    <property type="project" value="TreeGrafter"/>
</dbReference>
<dbReference type="Proteomes" id="UP000823561">
    <property type="component" value="Chromosome 19"/>
</dbReference>
<dbReference type="PANTHER" id="PTHR31367:SF0">
    <property type="entry name" value="CYTOSOLIC 5'-NUCLEOTIDASE 1B"/>
    <property type="match status" value="1"/>
</dbReference>
<dbReference type="GO" id="GO:0008253">
    <property type="term" value="F:5'-nucleotidase activity"/>
    <property type="evidence" value="ECO:0007669"/>
    <property type="project" value="InterPro"/>
</dbReference>
<proteinExistence type="predicted"/>
<keyword evidence="2" id="KW-1185">Reference proteome</keyword>
<name>A0AAV6FXE6_9TELE</name>
<accession>A0AAV6FXE6</accession>
<dbReference type="AlphaFoldDB" id="A0AAV6FXE6"/>
<dbReference type="Pfam" id="PF06189">
    <property type="entry name" value="5-nucleotidase"/>
    <property type="match status" value="1"/>
</dbReference>
<dbReference type="GO" id="GO:0000287">
    <property type="term" value="F:magnesium ion binding"/>
    <property type="evidence" value="ECO:0007669"/>
    <property type="project" value="InterPro"/>
</dbReference>